<dbReference type="GO" id="GO:0006508">
    <property type="term" value="P:proteolysis"/>
    <property type="evidence" value="ECO:0007669"/>
    <property type="project" value="UniProtKB-KW"/>
</dbReference>
<accession>A0A9X3YNP3</accession>
<evidence type="ECO:0000256" key="4">
    <source>
        <dbReference type="ARBA" id="ARBA00022825"/>
    </source>
</evidence>
<feature type="active site" description="Charge relay system" evidence="5 6">
    <location>
        <position position="555"/>
    </location>
</feature>
<dbReference type="PRINTS" id="PR00723">
    <property type="entry name" value="SUBTILISIN"/>
</dbReference>
<reference evidence="12" key="1">
    <citation type="submission" date="2023-02" db="EMBL/GenBank/DDBJ databases">
        <title>Tahibacter soli sp. nov. isolated from soil.</title>
        <authorList>
            <person name="Baek J.H."/>
            <person name="Lee J.K."/>
            <person name="Choi D.G."/>
            <person name="Jeon C.O."/>
        </authorList>
    </citation>
    <scope>NUCLEOTIDE SEQUENCE</scope>
    <source>
        <strain evidence="12">BL</strain>
    </source>
</reference>
<keyword evidence="13" id="KW-1185">Reference proteome</keyword>
<dbReference type="AlphaFoldDB" id="A0A9X3YNP3"/>
<dbReference type="Pfam" id="PF00082">
    <property type="entry name" value="Peptidase_S8"/>
    <property type="match status" value="1"/>
</dbReference>
<evidence type="ECO:0000259" key="9">
    <source>
        <dbReference type="Pfam" id="PF02225"/>
    </source>
</evidence>
<sequence length="925" mass="94561">MAPIVRNTALASLIAACLAAGAVSTARAADTAAMRLVRFAEPGALAYRGGTGALRPTAPAANRRFDANAPDVAAYRAWLGGTQAQHRADIAARLGRAVDLAHTYQMTHSGIALALTDAEAAAVAALPGVVSVEAEPIYPLATYRGPTFIGAGTVWNTAPSDPVRRGRGTVVGVIDSGANPTHPSFANDGSCGFNAADPKLKSYRDCMTSDNGVCNGSIPEDYNTGHGVHTASTAAGNTVTLAATPAPVLPAPYTQMSGVAPCASVRTYKVCDSSTCNGSAILAAIENIVVDGDIDVANYSISGGRTPWSMGDIDLEFLDLVNAGVLVVAAAGNTSLDEPDPVGKVNHIGPWMTTVAAVTHDAVALPALTVVAPTQPASLADIAVKPGSTTPPANDMSNLPLKTYSANPIGCTADGGIAANALQGAIAVLRRGTCTFGEKITNAANAGAVAVVIGNNQSGVLTMDTAGAANIPAYSISSVAVGDALAAYANDNAGAAASFDLTHRQGNRLADFSQRGPTIEYYRGLTKPDVSAPGVGIYAAQTPGNGQYGEISGTSMASPHVAGAALLVRAAHPAWSPMAVKSALQMTARSGGFQEDGVSASKVDQIGSGLVDVAAAVRAGLVMEETYDNFVAANPSVRGVALDALNLPSLRNRNCSPTCMFTRTVTSTLASASTWNATFASDTDGVTAETTPSTFTLPAGGSQTITVTVKLGVGNALAAAASGALTLTEAASQAPPAHLSVTVLGTRPRDAVFGDGLEAADMTNIVAVDNLNYVFPLLPSGGAVNWQTGALCNQTNDCFYGNYHFNIWTYTNAQGSIAAINHPLKEPREDYGSVVLPGTMTFVVMQRGETIGPQSTFSAVASQIGAEQWRAAGGVDGYIGFRFRNTATNQINYGYARFITQGPVGLPATLVGYRYDASGAPITIR</sequence>
<organism evidence="12 13">
    <name type="scientific">Tahibacter soli</name>
    <dbReference type="NCBI Taxonomy" id="2983605"/>
    <lineage>
        <taxon>Bacteria</taxon>
        <taxon>Pseudomonadati</taxon>
        <taxon>Pseudomonadota</taxon>
        <taxon>Gammaproteobacteria</taxon>
        <taxon>Lysobacterales</taxon>
        <taxon>Rhodanobacteraceae</taxon>
        <taxon>Tahibacter</taxon>
    </lineage>
</organism>
<feature type="domain" description="Peptidase S8/S53" evidence="8">
    <location>
        <begin position="166"/>
        <end position="594"/>
    </location>
</feature>
<evidence type="ECO:0000256" key="1">
    <source>
        <dbReference type="ARBA" id="ARBA00011073"/>
    </source>
</evidence>
<feature type="active site" description="Charge relay system" evidence="5 6">
    <location>
        <position position="175"/>
    </location>
</feature>
<evidence type="ECO:0000259" key="10">
    <source>
        <dbReference type="Pfam" id="PF05922"/>
    </source>
</evidence>
<dbReference type="GO" id="GO:0004252">
    <property type="term" value="F:serine-type endopeptidase activity"/>
    <property type="evidence" value="ECO:0007669"/>
    <property type="project" value="UniProtKB-UniRule"/>
</dbReference>
<feature type="domain" description="Inhibitor I9" evidence="10">
    <location>
        <begin position="97"/>
        <end position="140"/>
    </location>
</feature>
<evidence type="ECO:0000256" key="2">
    <source>
        <dbReference type="ARBA" id="ARBA00022670"/>
    </source>
</evidence>
<evidence type="ECO:0000259" key="8">
    <source>
        <dbReference type="Pfam" id="PF00082"/>
    </source>
</evidence>
<feature type="signal peptide" evidence="7">
    <location>
        <begin position="1"/>
        <end position="28"/>
    </location>
</feature>
<feature type="domain" description="Subtilisin-like protease fibronectin type-III" evidence="11">
    <location>
        <begin position="645"/>
        <end position="730"/>
    </location>
</feature>
<dbReference type="InterPro" id="IPR041469">
    <property type="entry name" value="Subtilisin-like_FN3"/>
</dbReference>
<proteinExistence type="inferred from homology"/>
<dbReference type="Pfam" id="PF05922">
    <property type="entry name" value="Inhibitor_I9"/>
    <property type="match status" value="1"/>
</dbReference>
<evidence type="ECO:0000256" key="6">
    <source>
        <dbReference type="PROSITE-ProRule" id="PRU01240"/>
    </source>
</evidence>
<dbReference type="Pfam" id="PF17766">
    <property type="entry name" value="fn3_6"/>
    <property type="match status" value="1"/>
</dbReference>
<dbReference type="Pfam" id="PF02225">
    <property type="entry name" value="PA"/>
    <property type="match status" value="1"/>
</dbReference>
<evidence type="ECO:0000256" key="5">
    <source>
        <dbReference type="PIRSR" id="PIRSR615500-1"/>
    </source>
</evidence>
<feature type="domain" description="PA" evidence="9">
    <location>
        <begin position="407"/>
        <end position="478"/>
    </location>
</feature>
<evidence type="ECO:0000256" key="7">
    <source>
        <dbReference type="SAM" id="SignalP"/>
    </source>
</evidence>
<comment type="caution">
    <text evidence="12">The sequence shown here is derived from an EMBL/GenBank/DDBJ whole genome shotgun (WGS) entry which is preliminary data.</text>
</comment>
<dbReference type="EMBL" id="JAOVZO020000019">
    <property type="protein sequence ID" value="MDC8015017.1"/>
    <property type="molecule type" value="Genomic_DNA"/>
</dbReference>
<dbReference type="Gene3D" id="3.40.50.200">
    <property type="entry name" value="Peptidase S8/S53 domain"/>
    <property type="match status" value="1"/>
</dbReference>
<evidence type="ECO:0000256" key="3">
    <source>
        <dbReference type="ARBA" id="ARBA00022801"/>
    </source>
</evidence>
<dbReference type="InterPro" id="IPR000209">
    <property type="entry name" value="Peptidase_S8/S53_dom"/>
</dbReference>
<dbReference type="InterPro" id="IPR045051">
    <property type="entry name" value="SBT"/>
</dbReference>
<dbReference type="InterPro" id="IPR015500">
    <property type="entry name" value="Peptidase_S8_subtilisin-rel"/>
</dbReference>
<dbReference type="Proteomes" id="UP001139971">
    <property type="component" value="Unassembled WGS sequence"/>
</dbReference>
<dbReference type="Gene3D" id="3.50.30.30">
    <property type="match status" value="1"/>
</dbReference>
<dbReference type="InterPro" id="IPR003137">
    <property type="entry name" value="PA_domain"/>
</dbReference>
<evidence type="ECO:0000313" key="13">
    <source>
        <dbReference type="Proteomes" id="UP001139971"/>
    </source>
</evidence>
<dbReference type="PROSITE" id="PS51257">
    <property type="entry name" value="PROKAR_LIPOPROTEIN"/>
    <property type="match status" value="1"/>
</dbReference>
<dbReference type="InterPro" id="IPR036852">
    <property type="entry name" value="Peptidase_S8/S53_dom_sf"/>
</dbReference>
<dbReference type="PROSITE" id="PS00138">
    <property type="entry name" value="SUBTILASE_SER"/>
    <property type="match status" value="1"/>
</dbReference>
<dbReference type="InterPro" id="IPR046450">
    <property type="entry name" value="PA_dom_sf"/>
</dbReference>
<comment type="similarity">
    <text evidence="1 6">Belongs to the peptidase S8 family.</text>
</comment>
<dbReference type="PANTHER" id="PTHR10795">
    <property type="entry name" value="PROPROTEIN CONVERTASE SUBTILISIN/KEXIN"/>
    <property type="match status" value="1"/>
</dbReference>
<keyword evidence="3 6" id="KW-0378">Hydrolase</keyword>
<dbReference type="SUPFAM" id="SSF52743">
    <property type="entry name" value="Subtilisin-like"/>
    <property type="match status" value="1"/>
</dbReference>
<keyword evidence="4 6" id="KW-0720">Serine protease</keyword>
<protein>
    <submittedName>
        <fullName evidence="12">S8 family serine peptidase</fullName>
    </submittedName>
</protein>
<keyword evidence="2 6" id="KW-0645">Protease</keyword>
<name>A0A9X3YNP3_9GAMM</name>
<feature type="chain" id="PRO_5040726110" evidence="7">
    <location>
        <begin position="29"/>
        <end position="925"/>
    </location>
</feature>
<keyword evidence="7" id="KW-0732">Signal</keyword>
<evidence type="ECO:0000259" key="11">
    <source>
        <dbReference type="Pfam" id="PF17766"/>
    </source>
</evidence>
<dbReference type="SUPFAM" id="SSF52025">
    <property type="entry name" value="PA domain"/>
    <property type="match status" value="1"/>
</dbReference>
<dbReference type="RefSeq" id="WP_272842103.1">
    <property type="nucleotide sequence ID" value="NZ_JAOVZO020000019.1"/>
</dbReference>
<feature type="active site" description="Charge relay system" evidence="5 6">
    <location>
        <position position="226"/>
    </location>
</feature>
<evidence type="ECO:0000313" key="12">
    <source>
        <dbReference type="EMBL" id="MDC8015017.1"/>
    </source>
</evidence>
<gene>
    <name evidence="12" type="ORF">OD750_020935</name>
</gene>
<dbReference type="InterPro" id="IPR010259">
    <property type="entry name" value="S8pro/Inhibitor_I9"/>
</dbReference>
<dbReference type="InterPro" id="IPR023828">
    <property type="entry name" value="Peptidase_S8_Ser-AS"/>
</dbReference>
<dbReference type="PROSITE" id="PS51892">
    <property type="entry name" value="SUBTILASE"/>
    <property type="match status" value="1"/>
</dbReference>